<evidence type="ECO:0000313" key="2">
    <source>
        <dbReference type="EMBL" id="NMK39890.1"/>
    </source>
</evidence>
<protein>
    <submittedName>
        <fullName evidence="2">Uncharacterized protein</fullName>
    </submittedName>
</protein>
<proteinExistence type="predicted"/>
<name>A0A848EWN9_MEGEL</name>
<dbReference type="RefSeq" id="WP_169013952.1">
    <property type="nucleotide sequence ID" value="NZ_JABBJH010000024.1"/>
</dbReference>
<gene>
    <name evidence="2" type="ORF">HG933_11040</name>
</gene>
<feature type="region of interest" description="Disordered" evidence="1">
    <location>
        <begin position="50"/>
        <end position="71"/>
    </location>
</feature>
<comment type="caution">
    <text evidence="2">The sequence shown here is derived from an EMBL/GenBank/DDBJ whole genome shotgun (WGS) entry which is preliminary data.</text>
</comment>
<organism evidence="2 3">
    <name type="scientific">Megasphaera elsdenii</name>
    <dbReference type="NCBI Taxonomy" id="907"/>
    <lineage>
        <taxon>Bacteria</taxon>
        <taxon>Bacillati</taxon>
        <taxon>Bacillota</taxon>
        <taxon>Negativicutes</taxon>
        <taxon>Veillonellales</taxon>
        <taxon>Veillonellaceae</taxon>
        <taxon>Megasphaera</taxon>
    </lineage>
</organism>
<evidence type="ECO:0000313" key="3">
    <source>
        <dbReference type="Proteomes" id="UP000536773"/>
    </source>
</evidence>
<dbReference type="EMBL" id="JABBJH010000024">
    <property type="protein sequence ID" value="NMK39890.1"/>
    <property type="molecule type" value="Genomic_DNA"/>
</dbReference>
<reference evidence="2 3" key="1">
    <citation type="submission" date="2020-04" db="EMBL/GenBank/DDBJ databases">
        <authorList>
            <person name="Hitch T.C.A."/>
            <person name="Wylensek D."/>
            <person name="Clavel T."/>
        </authorList>
    </citation>
    <scope>NUCLEOTIDE SEQUENCE [LARGE SCALE GENOMIC DNA]</scope>
    <source>
        <strain evidence="2 3">WCA-386-APC-2A</strain>
    </source>
</reference>
<evidence type="ECO:0000256" key="1">
    <source>
        <dbReference type="SAM" id="MobiDB-lite"/>
    </source>
</evidence>
<accession>A0A848EWN9</accession>
<dbReference type="AlphaFoldDB" id="A0A848EWN9"/>
<sequence length="71" mass="8395">MRLEIPKINMKSLTKQFMTITEKLLAMVPGGMKHYFGLKSWQRSCRNHAVKSRVRHAKRMARKGYRYKGGR</sequence>
<dbReference type="Proteomes" id="UP000536773">
    <property type="component" value="Unassembled WGS sequence"/>
</dbReference>